<comment type="similarity">
    <text evidence="1">Belongs to the short-chain dehydrogenases/reductases (SDR) family.</text>
</comment>
<name>A0A9X4KJ48_9BACL</name>
<dbReference type="InterPro" id="IPR002347">
    <property type="entry name" value="SDR_fam"/>
</dbReference>
<dbReference type="PRINTS" id="PR00081">
    <property type="entry name" value="GDHRDH"/>
</dbReference>
<dbReference type="Proteomes" id="UP001153387">
    <property type="component" value="Unassembled WGS sequence"/>
</dbReference>
<proteinExistence type="inferred from homology"/>
<dbReference type="EMBL" id="JAPDHZ010000003">
    <property type="protein sequence ID" value="MDG0792429.1"/>
    <property type="molecule type" value="Genomic_DNA"/>
</dbReference>
<comment type="caution">
    <text evidence="2">The sequence shown here is derived from an EMBL/GenBank/DDBJ whole genome shotgun (WGS) entry which is preliminary data.</text>
</comment>
<gene>
    <name evidence="2" type="ORF">OMP38_17265</name>
</gene>
<reference evidence="2 3" key="1">
    <citation type="submission" date="2022-10" db="EMBL/GenBank/DDBJ databases">
        <title>Comparative genomic analysis of Cohnella hashimotonis sp. nov., isolated from the International Space Station.</title>
        <authorList>
            <person name="Simpson A."/>
            <person name="Venkateswaran K."/>
        </authorList>
    </citation>
    <scope>NUCLEOTIDE SEQUENCE [LARGE SCALE GENOMIC DNA]</scope>
    <source>
        <strain evidence="2 3">DSM 18997</strain>
    </source>
</reference>
<dbReference type="Pfam" id="PF13561">
    <property type="entry name" value="adh_short_C2"/>
    <property type="match status" value="1"/>
</dbReference>
<dbReference type="Gene3D" id="3.40.50.720">
    <property type="entry name" value="NAD(P)-binding Rossmann-like Domain"/>
    <property type="match status" value="1"/>
</dbReference>
<keyword evidence="3" id="KW-1185">Reference proteome</keyword>
<dbReference type="InterPro" id="IPR036291">
    <property type="entry name" value="NAD(P)-bd_dom_sf"/>
</dbReference>
<dbReference type="PANTHER" id="PTHR42879">
    <property type="entry name" value="3-OXOACYL-(ACYL-CARRIER-PROTEIN) REDUCTASE"/>
    <property type="match status" value="1"/>
</dbReference>
<evidence type="ECO:0000313" key="2">
    <source>
        <dbReference type="EMBL" id="MDG0792429.1"/>
    </source>
</evidence>
<evidence type="ECO:0000256" key="1">
    <source>
        <dbReference type="ARBA" id="ARBA00006484"/>
    </source>
</evidence>
<dbReference type="AlphaFoldDB" id="A0A9X4KJ48"/>
<sequence>MAKLHSYREGGRGIGAAAALELARLGAKVAVNYVRQAESAQAVVDRIRQAGGEAALAKADVRDPEQVREALDSIRAAWGDIDILVNNAHMSFVMKPVMGMQWEELAQKLNDEMKAAFTLTQAVLPAMTERKYGRMIYVSSNAADTPVPYMAAHGSAKAALEAFVKYVALESAPYGVTANIVSPGLVETEASSVTPEAVKQQLAAMTPMQRVALPDDLSGAIAFFCRRGEPVRHRQLHESERRHPYGLVPPADT</sequence>
<dbReference type="RefSeq" id="WP_277566229.1">
    <property type="nucleotide sequence ID" value="NZ_JAPDHZ010000003.1"/>
</dbReference>
<evidence type="ECO:0000313" key="3">
    <source>
        <dbReference type="Proteomes" id="UP001153387"/>
    </source>
</evidence>
<accession>A0A9X4KJ48</accession>
<dbReference type="SUPFAM" id="SSF51735">
    <property type="entry name" value="NAD(P)-binding Rossmann-fold domains"/>
    <property type="match status" value="1"/>
</dbReference>
<dbReference type="InterPro" id="IPR050259">
    <property type="entry name" value="SDR"/>
</dbReference>
<dbReference type="PRINTS" id="PR00080">
    <property type="entry name" value="SDRFAMILY"/>
</dbReference>
<organism evidence="2 3">
    <name type="scientific">Cohnella ginsengisoli</name>
    <dbReference type="NCBI Taxonomy" id="425004"/>
    <lineage>
        <taxon>Bacteria</taxon>
        <taxon>Bacillati</taxon>
        <taxon>Bacillota</taxon>
        <taxon>Bacilli</taxon>
        <taxon>Bacillales</taxon>
        <taxon>Paenibacillaceae</taxon>
        <taxon>Cohnella</taxon>
    </lineage>
</organism>
<protein>
    <submittedName>
        <fullName evidence="2">SDR family oxidoreductase</fullName>
    </submittedName>
</protein>